<protein>
    <submittedName>
        <fullName evidence="10">Major intrinsic protein, expressed</fullName>
    </submittedName>
</protein>
<keyword evidence="3 7" id="KW-0812">Transmembrane</keyword>
<evidence type="ECO:0000256" key="9">
    <source>
        <dbReference type="SAM" id="Phobius"/>
    </source>
</evidence>
<dbReference type="SUPFAM" id="SSF81338">
    <property type="entry name" value="Aquaporin-like"/>
    <property type="match status" value="1"/>
</dbReference>
<evidence type="ECO:0000256" key="6">
    <source>
        <dbReference type="ARBA" id="ARBA00023136"/>
    </source>
</evidence>
<accession>Q2QW79</accession>
<keyword evidence="5 9" id="KW-1133">Transmembrane helix</keyword>
<feature type="compositionally biased region" description="Basic residues" evidence="8">
    <location>
        <begin position="98"/>
        <end position="111"/>
    </location>
</feature>
<reference evidence="10" key="1">
    <citation type="journal article" date="2005" name="BMC Biol.">
        <title>The sequence of rice chromosomes 11 and 12, rich in disease resistance genes and recent gene duplications.</title>
        <authorList>
            <consortium name="The rice chromosomes 11 and 12 sequencing consortia"/>
        </authorList>
    </citation>
    <scope>NUCLEOTIDE SEQUENCE [LARGE SCALE GENOMIC DNA]</scope>
</reference>
<feature type="transmembrane region" description="Helical" evidence="9">
    <location>
        <begin position="151"/>
        <end position="176"/>
    </location>
</feature>
<keyword evidence="2 7" id="KW-0813">Transport</keyword>
<reference evidence="10" key="3">
    <citation type="submission" date="2006-01" db="EMBL/GenBank/DDBJ databases">
        <authorList>
            <person name="Buell R."/>
        </authorList>
    </citation>
    <scope>NUCLEOTIDE SEQUENCE</scope>
</reference>
<evidence type="ECO:0000256" key="2">
    <source>
        <dbReference type="ARBA" id="ARBA00022448"/>
    </source>
</evidence>
<dbReference type="Gene3D" id="1.20.1080.10">
    <property type="entry name" value="Glycerol uptake facilitator protein"/>
    <property type="match status" value="1"/>
</dbReference>
<feature type="transmembrane region" description="Helical" evidence="9">
    <location>
        <begin position="120"/>
        <end position="139"/>
    </location>
</feature>
<organism evidence="10">
    <name type="scientific">Oryza sativa subsp. japonica</name>
    <name type="common">Rice</name>
    <dbReference type="NCBI Taxonomy" id="39947"/>
    <lineage>
        <taxon>Eukaryota</taxon>
        <taxon>Viridiplantae</taxon>
        <taxon>Streptophyta</taxon>
        <taxon>Embryophyta</taxon>
        <taxon>Tracheophyta</taxon>
        <taxon>Spermatophyta</taxon>
        <taxon>Magnoliopsida</taxon>
        <taxon>Liliopsida</taxon>
        <taxon>Poales</taxon>
        <taxon>Poaceae</taxon>
        <taxon>BOP clade</taxon>
        <taxon>Oryzoideae</taxon>
        <taxon>Oryzeae</taxon>
        <taxon>Oryzinae</taxon>
        <taxon>Oryza</taxon>
        <taxon>Oryza sativa</taxon>
    </lineage>
</organism>
<keyword evidence="6 9" id="KW-0472">Membrane</keyword>
<dbReference type="EMBL" id="DP000011">
    <property type="protein sequence ID" value="ABA96110.1"/>
    <property type="molecule type" value="Genomic_DNA"/>
</dbReference>
<evidence type="ECO:0000256" key="7">
    <source>
        <dbReference type="RuleBase" id="RU000477"/>
    </source>
</evidence>
<feature type="transmembrane region" description="Helical" evidence="9">
    <location>
        <begin position="196"/>
        <end position="217"/>
    </location>
</feature>
<dbReference type="AlphaFoldDB" id="Q2QW79"/>
<dbReference type="Pfam" id="PF00230">
    <property type="entry name" value="MIP"/>
    <property type="match status" value="2"/>
</dbReference>
<sequence>MKNKKPTNSEKKKIQLAITVHIGIGYYTCVCMSGSKTHSASKKMDEGSSPASTSATAAAAAANLESTSFDDGRSHSSKITPIELVVVNPEEPPPASRSRGHGPRRRSWRRRPCPPLAKKAAAEFVGTFILIFAMLSTIVTDAQRGGVEGLVGVAASIGLAVAVLVMSLAHVSGAHINPAVSVAMAAFGRLQPAHLLPYAAAQVLGAVAAAAAVDGIFHPASRGWMVKELIAVAVGGTAMMNVLVAGYACEILLCIYNVLVAGPSTGASMNPARTLGTAIVAGNYTQIWVYMVSTPLGAIAGTGAYFAIKL</sequence>
<evidence type="ECO:0000256" key="3">
    <source>
        <dbReference type="ARBA" id="ARBA00022692"/>
    </source>
</evidence>
<name>Q2QW79_ORYSJ</name>
<comment type="similarity">
    <text evidence="7">Belongs to the MIP/aquaporin (TC 1.A.8) family.</text>
</comment>
<dbReference type="InterPro" id="IPR023271">
    <property type="entry name" value="Aquaporin-like"/>
</dbReference>
<evidence type="ECO:0000256" key="5">
    <source>
        <dbReference type="ARBA" id="ARBA00022989"/>
    </source>
</evidence>
<dbReference type="PANTHER" id="PTHR45724">
    <property type="entry name" value="AQUAPORIN NIP2-1"/>
    <property type="match status" value="1"/>
</dbReference>
<proteinExistence type="inferred from homology"/>
<dbReference type="PROSITE" id="PS00221">
    <property type="entry name" value="MIP"/>
    <property type="match status" value="1"/>
</dbReference>
<dbReference type="GO" id="GO:0016020">
    <property type="term" value="C:membrane"/>
    <property type="evidence" value="ECO:0007669"/>
    <property type="project" value="UniProtKB-SubCell"/>
</dbReference>
<evidence type="ECO:0000313" key="10">
    <source>
        <dbReference type="EMBL" id="ABA96110.1"/>
    </source>
</evidence>
<dbReference type="PANTHER" id="PTHR45724:SF55">
    <property type="entry name" value="AQUAPORIN NIP3-2"/>
    <property type="match status" value="1"/>
</dbReference>
<dbReference type="InterPro" id="IPR034294">
    <property type="entry name" value="Aquaporin_transptr"/>
</dbReference>
<feature type="region of interest" description="Disordered" evidence="8">
    <location>
        <begin position="66"/>
        <end position="111"/>
    </location>
</feature>
<feature type="transmembrane region" description="Helical" evidence="9">
    <location>
        <begin position="287"/>
        <end position="308"/>
    </location>
</feature>
<dbReference type="InterPro" id="IPR000425">
    <property type="entry name" value="MIP"/>
</dbReference>
<gene>
    <name evidence="10" type="ordered locus">LOC_Os12g10280</name>
</gene>
<dbReference type="InterPro" id="IPR022357">
    <property type="entry name" value="MIP_CS"/>
</dbReference>
<dbReference type="PRINTS" id="PR00783">
    <property type="entry name" value="MINTRINSICP"/>
</dbReference>
<evidence type="ECO:0000256" key="4">
    <source>
        <dbReference type="ARBA" id="ARBA00022737"/>
    </source>
</evidence>
<dbReference type="GO" id="GO:0015267">
    <property type="term" value="F:channel activity"/>
    <property type="evidence" value="ECO:0007669"/>
    <property type="project" value="InterPro"/>
</dbReference>
<evidence type="ECO:0000256" key="8">
    <source>
        <dbReference type="SAM" id="MobiDB-lite"/>
    </source>
</evidence>
<feature type="transmembrane region" description="Helical" evidence="9">
    <location>
        <begin position="229"/>
        <end position="259"/>
    </location>
</feature>
<evidence type="ECO:0000256" key="1">
    <source>
        <dbReference type="ARBA" id="ARBA00004141"/>
    </source>
</evidence>
<comment type="subcellular location">
    <subcellularLocation>
        <location evidence="1">Membrane</location>
        <topology evidence="1">Multi-pass membrane protein</topology>
    </subcellularLocation>
</comment>
<keyword evidence="4" id="KW-0677">Repeat</keyword>
<reference evidence="10" key="2">
    <citation type="submission" date="2005-04" db="EMBL/GenBank/DDBJ databases">
        <authorList>
            <person name="Buell C.R."/>
            <person name="Wing R.A."/>
            <person name="McCombie W.A."/>
            <person name="Ouyang S."/>
        </authorList>
    </citation>
    <scope>NUCLEOTIDE SEQUENCE</scope>
</reference>